<dbReference type="eggNOG" id="COG0297">
    <property type="taxonomic scope" value="Bacteria"/>
</dbReference>
<dbReference type="Pfam" id="PF00534">
    <property type="entry name" value="Glycos_transf_1"/>
    <property type="match status" value="1"/>
</dbReference>
<dbReference type="AlphaFoldDB" id="L1QEE7"/>
<feature type="domain" description="Starch synthase catalytic" evidence="9">
    <location>
        <begin position="3"/>
        <end position="242"/>
    </location>
</feature>
<keyword evidence="5 7" id="KW-0808">Transferase</keyword>
<feature type="domain" description="Glycosyl transferase family 1" evidence="8">
    <location>
        <begin position="295"/>
        <end position="453"/>
    </location>
</feature>
<dbReference type="Proteomes" id="UP000010420">
    <property type="component" value="Unassembled WGS sequence"/>
</dbReference>
<dbReference type="PANTHER" id="PTHR45825">
    <property type="entry name" value="GRANULE-BOUND STARCH SYNTHASE 1, CHLOROPLASTIC/AMYLOPLASTIC"/>
    <property type="match status" value="1"/>
</dbReference>
<dbReference type="Gene3D" id="3.40.50.2000">
    <property type="entry name" value="Glycogen Phosphorylase B"/>
    <property type="match status" value="2"/>
</dbReference>
<keyword evidence="4 7" id="KW-0328">Glycosyltransferase</keyword>
<dbReference type="PANTHER" id="PTHR45825:SF11">
    <property type="entry name" value="ALPHA AMYLASE DOMAIN-CONTAINING PROTEIN"/>
    <property type="match status" value="1"/>
</dbReference>
<dbReference type="NCBIfam" id="TIGR02095">
    <property type="entry name" value="glgA"/>
    <property type="match status" value="1"/>
</dbReference>
<dbReference type="SUPFAM" id="SSF53756">
    <property type="entry name" value="UDP-Glycosyltransferase/glycogen phosphorylase"/>
    <property type="match status" value="1"/>
</dbReference>
<evidence type="ECO:0000256" key="3">
    <source>
        <dbReference type="ARBA" id="ARBA00010281"/>
    </source>
</evidence>
<evidence type="ECO:0000256" key="4">
    <source>
        <dbReference type="ARBA" id="ARBA00022676"/>
    </source>
</evidence>
<organism evidence="10 11">
    <name type="scientific">Clostridium celatum DSM 1785</name>
    <dbReference type="NCBI Taxonomy" id="545697"/>
    <lineage>
        <taxon>Bacteria</taxon>
        <taxon>Bacillati</taxon>
        <taxon>Bacillota</taxon>
        <taxon>Clostridia</taxon>
        <taxon>Eubacteriales</taxon>
        <taxon>Clostridiaceae</taxon>
        <taxon>Clostridium</taxon>
    </lineage>
</organism>
<evidence type="ECO:0000256" key="6">
    <source>
        <dbReference type="ARBA" id="ARBA00023056"/>
    </source>
</evidence>
<proteinExistence type="inferred from homology"/>
<dbReference type="CDD" id="cd03791">
    <property type="entry name" value="GT5_Glycogen_synthase_DULL1-like"/>
    <property type="match status" value="1"/>
</dbReference>
<dbReference type="STRING" id="545697.HMPREF0216_02282"/>
<dbReference type="UniPathway" id="UPA00164"/>
<dbReference type="InterPro" id="IPR013534">
    <property type="entry name" value="Starch_synth_cat_dom"/>
</dbReference>
<dbReference type="GO" id="GO:0005978">
    <property type="term" value="P:glycogen biosynthetic process"/>
    <property type="evidence" value="ECO:0007669"/>
    <property type="project" value="UniProtKB-UniRule"/>
</dbReference>
<feature type="binding site" evidence="7">
    <location>
        <position position="16"/>
    </location>
    <ligand>
        <name>ADP-alpha-D-glucose</name>
        <dbReference type="ChEBI" id="CHEBI:57498"/>
    </ligand>
</feature>
<evidence type="ECO:0000256" key="2">
    <source>
        <dbReference type="ARBA" id="ARBA00002764"/>
    </source>
</evidence>
<comment type="function">
    <text evidence="2 7">Synthesizes alpha-1,4-glucan chains using ADP-glucose.</text>
</comment>
<dbReference type="GO" id="GO:0009011">
    <property type="term" value="F:alpha-1,4-glucan glucosyltransferase (ADP-glucose donor) activity"/>
    <property type="evidence" value="ECO:0007669"/>
    <property type="project" value="UniProtKB-UniRule"/>
</dbReference>
<accession>L1QEE7</accession>
<comment type="catalytic activity">
    <reaction evidence="1 7">
        <text>[(1-&gt;4)-alpha-D-glucosyl](n) + ADP-alpha-D-glucose = [(1-&gt;4)-alpha-D-glucosyl](n+1) + ADP + H(+)</text>
        <dbReference type="Rhea" id="RHEA:18189"/>
        <dbReference type="Rhea" id="RHEA-COMP:9584"/>
        <dbReference type="Rhea" id="RHEA-COMP:9587"/>
        <dbReference type="ChEBI" id="CHEBI:15378"/>
        <dbReference type="ChEBI" id="CHEBI:15444"/>
        <dbReference type="ChEBI" id="CHEBI:57498"/>
        <dbReference type="ChEBI" id="CHEBI:456216"/>
        <dbReference type="EC" id="2.4.1.21"/>
    </reaction>
</comment>
<comment type="pathway">
    <text evidence="7">Glycan biosynthesis; glycogen biosynthesis.</text>
</comment>
<reference evidence="10 11" key="1">
    <citation type="submission" date="2012-05" db="EMBL/GenBank/DDBJ databases">
        <authorList>
            <person name="Weinstock G."/>
            <person name="Sodergren E."/>
            <person name="Lobos E.A."/>
            <person name="Fulton L."/>
            <person name="Fulton R."/>
            <person name="Courtney L."/>
            <person name="Fronick C."/>
            <person name="O'Laughlin M."/>
            <person name="Godfrey J."/>
            <person name="Wilson R.M."/>
            <person name="Miner T."/>
            <person name="Farmer C."/>
            <person name="Delehaunty K."/>
            <person name="Cordes M."/>
            <person name="Minx P."/>
            <person name="Tomlinson C."/>
            <person name="Chen J."/>
            <person name="Wollam A."/>
            <person name="Pepin K.H."/>
            <person name="Bhonagiri V."/>
            <person name="Zhang X."/>
            <person name="Suruliraj S."/>
            <person name="Warren W."/>
            <person name="Mitreva M."/>
            <person name="Mardis E.R."/>
            <person name="Wilson R.K."/>
        </authorList>
    </citation>
    <scope>NUCLEOTIDE SEQUENCE [LARGE SCALE GENOMIC DNA]</scope>
    <source>
        <strain evidence="10 11">DSM 1785</strain>
    </source>
</reference>
<dbReference type="RefSeq" id="WP_005214046.1">
    <property type="nucleotide sequence ID" value="NZ_KB291653.1"/>
</dbReference>
<dbReference type="InterPro" id="IPR011835">
    <property type="entry name" value="GS/SS"/>
</dbReference>
<name>L1QEE7_9CLOT</name>
<evidence type="ECO:0000256" key="7">
    <source>
        <dbReference type="HAMAP-Rule" id="MF_00484"/>
    </source>
</evidence>
<dbReference type="Pfam" id="PF08323">
    <property type="entry name" value="Glyco_transf_5"/>
    <property type="match status" value="1"/>
</dbReference>
<dbReference type="PATRIC" id="fig|545697.3.peg.2244"/>
<dbReference type="GO" id="GO:0004373">
    <property type="term" value="F:alpha-1,4-glucan glucosyltransferase (UDP-glucose donor) activity"/>
    <property type="evidence" value="ECO:0007669"/>
    <property type="project" value="InterPro"/>
</dbReference>
<dbReference type="HOGENOM" id="CLU_009583_18_2_9"/>
<sequence>MKNILFVASESVPFIKTGGLADVVGSLPKSFPKDEFDVRVVIPNYKCIPWQYKNNFKYVTHFYMDLGQVSKNTYVGIMTCEYDGITFYFIDNEHYFGGNAPYSGDTKFDIEKFCFFSKAALSILPSINFKPDIIHCHDWQTGVLPVYLHTIFNDNSFYHNIKTIMTIHNLKFQGIWDIKTLKSITNFPDYVFRPTDMEYKKDANMLKGGLIYANYITTVSNSYKNEIQCDYYGEGLDGVIREKSGGLYGILNGIDYNEYNPETDNEIFRTYGKYSFIPNKAYNKTELQKELGLTVDENKFMIGLISRLTDQKGIDLIKNVIEQIADDHTQLVILGTGDEGYENLFRYYEWKLKDRVSGNICFSNNRAHKIYAAADAMLVPSRFEPCGLTQLIALRYGSVPIVRETGGLRDTVEPYNEHYDCGTGFSFANYNAYEMLNIINYAKHVYFNQRDKWNGIAYRGMCKDFSWNNSAEEYTKLYRKLMGEWV</sequence>
<dbReference type="HAMAP" id="MF_00484">
    <property type="entry name" value="Glycogen_synth"/>
    <property type="match status" value="1"/>
</dbReference>
<evidence type="ECO:0000256" key="5">
    <source>
        <dbReference type="ARBA" id="ARBA00022679"/>
    </source>
</evidence>
<dbReference type="OrthoDB" id="9808590at2"/>
<evidence type="ECO:0000313" key="11">
    <source>
        <dbReference type="Proteomes" id="UP000010420"/>
    </source>
</evidence>
<gene>
    <name evidence="7" type="primary">glgA</name>
    <name evidence="10" type="ORF">HMPREF0216_02282</name>
</gene>
<keyword evidence="6 7" id="KW-0320">Glycogen biosynthesis</keyword>
<evidence type="ECO:0000259" key="8">
    <source>
        <dbReference type="Pfam" id="PF00534"/>
    </source>
</evidence>
<evidence type="ECO:0000259" key="9">
    <source>
        <dbReference type="Pfam" id="PF08323"/>
    </source>
</evidence>
<dbReference type="InterPro" id="IPR001296">
    <property type="entry name" value="Glyco_trans_1"/>
</dbReference>
<comment type="similarity">
    <text evidence="3 7">Belongs to the glycosyltransferase 1 family. Bacterial/plant glycogen synthase subfamily.</text>
</comment>
<keyword evidence="11" id="KW-1185">Reference proteome</keyword>
<comment type="caution">
    <text evidence="10">The sequence shown here is derived from an EMBL/GenBank/DDBJ whole genome shotgun (WGS) entry which is preliminary data.</text>
</comment>
<dbReference type="EC" id="2.4.1.21" evidence="7"/>
<dbReference type="EMBL" id="AMEZ01000062">
    <property type="protein sequence ID" value="EKY25967.1"/>
    <property type="molecule type" value="Genomic_DNA"/>
</dbReference>
<evidence type="ECO:0000256" key="1">
    <source>
        <dbReference type="ARBA" id="ARBA00001478"/>
    </source>
</evidence>
<protein>
    <recommendedName>
        <fullName evidence="7">Glycogen synthase</fullName>
        <ecNumber evidence="7">2.4.1.21</ecNumber>
    </recommendedName>
    <alternativeName>
        <fullName evidence="7">Starch [bacterial glycogen] synthase</fullName>
    </alternativeName>
</protein>
<evidence type="ECO:0000313" key="10">
    <source>
        <dbReference type="EMBL" id="EKY25967.1"/>
    </source>
</evidence>